<dbReference type="AlphaFoldDB" id="A0A3L7AFG1"/>
<name>A0A3L7AFG1_9MICO</name>
<sequence>MSKISANYDQLALGSQLAKRQGQLHFSNMERHLREWGTLESGDLGLLLRKLAPINDAIVDGGCRALSFGQQITVEYGNLLDRTIESYAATEEENQRVINARMVKLGGTPSAPQAVPVPPALGPAAGCASGSWGEGELGFPFNAGQIADQFAGPMSGFLSEALQKADRLGSPATVGERNDASSYLTTPVANINEIQDLRWSAGAVLGSIDWVFEKLAGFSLIERFVMEPFAGNWDRLEQASIAWRNVSAAVSAVGDNFAGLAIGLSEWVGKGSEAFIAAAALAAKGTGYVANTASLVSSLVNGLVVLSKAAAGLIGLALRKISNFLMRLAVEAAVPAIGWAVAVLSFAVELNEMFELVRKVYLVLNVLYGFLVQFADAKLSVLDTVKLNADLAEAAARATIARIA</sequence>
<evidence type="ECO:0000256" key="1">
    <source>
        <dbReference type="SAM" id="Phobius"/>
    </source>
</evidence>
<evidence type="ECO:0000313" key="2">
    <source>
        <dbReference type="EMBL" id="RLP79196.1"/>
    </source>
</evidence>
<keyword evidence="1" id="KW-0812">Transmembrane</keyword>
<evidence type="ECO:0000313" key="3">
    <source>
        <dbReference type="Proteomes" id="UP000269438"/>
    </source>
</evidence>
<evidence type="ECO:0008006" key="4">
    <source>
        <dbReference type="Google" id="ProtNLM"/>
    </source>
</evidence>
<comment type="caution">
    <text evidence="2">The sequence shown here is derived from an EMBL/GenBank/DDBJ whole genome shotgun (WGS) entry which is preliminary data.</text>
</comment>
<proteinExistence type="predicted"/>
<dbReference type="Proteomes" id="UP000269438">
    <property type="component" value="Unassembled WGS sequence"/>
</dbReference>
<feature type="transmembrane region" description="Helical" evidence="1">
    <location>
        <begin position="325"/>
        <end position="348"/>
    </location>
</feature>
<accession>A0A3L7AFG1</accession>
<feature type="transmembrane region" description="Helical" evidence="1">
    <location>
        <begin position="299"/>
        <end position="318"/>
    </location>
</feature>
<organism evidence="2 3">
    <name type="scientific">Mycetocola lacteus</name>
    <dbReference type="NCBI Taxonomy" id="76637"/>
    <lineage>
        <taxon>Bacteria</taxon>
        <taxon>Bacillati</taxon>
        <taxon>Actinomycetota</taxon>
        <taxon>Actinomycetes</taxon>
        <taxon>Micrococcales</taxon>
        <taxon>Microbacteriaceae</taxon>
        <taxon>Mycetocola</taxon>
    </lineage>
</organism>
<gene>
    <name evidence="2" type="ORF">D9V34_15425</name>
</gene>
<protein>
    <recommendedName>
        <fullName evidence="4">WXG100 family type VII secretion target</fullName>
    </recommendedName>
</protein>
<feature type="transmembrane region" description="Helical" evidence="1">
    <location>
        <begin position="360"/>
        <end position="377"/>
    </location>
</feature>
<reference evidence="2 3" key="1">
    <citation type="submission" date="2018-10" db="EMBL/GenBank/DDBJ databases">
        <authorList>
            <person name="Li J."/>
        </authorList>
    </citation>
    <scope>NUCLEOTIDE SEQUENCE [LARGE SCALE GENOMIC DNA]</scope>
    <source>
        <strain evidence="2 3">JCM 11654</strain>
    </source>
</reference>
<keyword evidence="1" id="KW-1133">Transmembrane helix</keyword>
<keyword evidence="1" id="KW-0472">Membrane</keyword>
<dbReference type="EMBL" id="RCUY01000015">
    <property type="protein sequence ID" value="RLP79196.1"/>
    <property type="molecule type" value="Genomic_DNA"/>
</dbReference>
<keyword evidence="3" id="KW-1185">Reference proteome</keyword>